<proteinExistence type="predicted"/>
<accession>A0A194WBT2</accession>
<protein>
    <submittedName>
        <fullName evidence="2">Uncharacterized protein</fullName>
    </submittedName>
</protein>
<reference evidence="2" key="1">
    <citation type="submission" date="2014-12" db="EMBL/GenBank/DDBJ databases">
        <title>Genome Sequence of Valsa Canker Pathogens Uncovers a Specific Adaption of Colonization on Woody Bark.</title>
        <authorList>
            <person name="Yin Z."/>
            <person name="Liu H."/>
            <person name="Gao X."/>
            <person name="Li Z."/>
            <person name="Song N."/>
            <person name="Ke X."/>
            <person name="Dai Q."/>
            <person name="Wu Y."/>
            <person name="Sun Y."/>
            <person name="Xu J.-R."/>
            <person name="Kang Z.K."/>
            <person name="Wang L."/>
            <person name="Huang L."/>
        </authorList>
    </citation>
    <scope>NUCLEOTIDE SEQUENCE [LARGE SCALE GENOMIC DNA]</scope>
    <source>
        <strain evidence="2">03-8</strain>
    </source>
</reference>
<dbReference type="Proteomes" id="UP000078559">
    <property type="component" value="Chromosome 11"/>
</dbReference>
<name>A0A194WBT2_CYTMA</name>
<keyword evidence="1" id="KW-0732">Signal</keyword>
<evidence type="ECO:0000313" key="2">
    <source>
        <dbReference type="EMBL" id="KUI73802.1"/>
    </source>
</evidence>
<dbReference type="OrthoDB" id="430315at2759"/>
<sequence length="124" mass="12461">MKILTISLLAHLASTALVVNAMAGIDDGITNHGVEGTFTSPIFPPKKTGGSLVSANAAISTSHAHQAGGPTAISGYVGEGTMAPHATAEFAVSGNWSGNVAINGTIHGTNGNVSMIQANYCQSR</sequence>
<organism evidence="2 3">
    <name type="scientific">Cytospora mali</name>
    <name type="common">Apple Valsa canker fungus</name>
    <name type="synonym">Valsa mali</name>
    <dbReference type="NCBI Taxonomy" id="578113"/>
    <lineage>
        <taxon>Eukaryota</taxon>
        <taxon>Fungi</taxon>
        <taxon>Dikarya</taxon>
        <taxon>Ascomycota</taxon>
        <taxon>Pezizomycotina</taxon>
        <taxon>Sordariomycetes</taxon>
        <taxon>Sordariomycetidae</taxon>
        <taxon>Diaporthales</taxon>
        <taxon>Cytosporaceae</taxon>
        <taxon>Cytospora</taxon>
    </lineage>
</organism>
<evidence type="ECO:0000313" key="3">
    <source>
        <dbReference type="Proteomes" id="UP000078559"/>
    </source>
</evidence>
<feature type="signal peptide" evidence="1">
    <location>
        <begin position="1"/>
        <end position="15"/>
    </location>
</feature>
<keyword evidence="3" id="KW-1185">Reference proteome</keyword>
<dbReference type="AlphaFoldDB" id="A0A194WBT2"/>
<feature type="chain" id="PRO_5012294624" evidence="1">
    <location>
        <begin position="16"/>
        <end position="124"/>
    </location>
</feature>
<dbReference type="EMBL" id="CM003108">
    <property type="protein sequence ID" value="KUI73802.1"/>
    <property type="molecule type" value="Genomic_DNA"/>
</dbReference>
<evidence type="ECO:0000256" key="1">
    <source>
        <dbReference type="SAM" id="SignalP"/>
    </source>
</evidence>
<gene>
    <name evidence="2" type="ORF">VM1G_11919</name>
</gene>